<feature type="region of interest" description="Disordered" evidence="1">
    <location>
        <begin position="1"/>
        <end position="30"/>
    </location>
</feature>
<evidence type="ECO:0000313" key="3">
    <source>
        <dbReference type="Proteomes" id="UP000004386"/>
    </source>
</evidence>
<gene>
    <name evidence="2" type="ORF">OINT_2001591</name>
</gene>
<evidence type="ECO:0000313" key="2">
    <source>
        <dbReference type="EMBL" id="EEQ94363.1"/>
    </source>
</evidence>
<evidence type="ECO:0000256" key="1">
    <source>
        <dbReference type="SAM" id="MobiDB-lite"/>
    </source>
</evidence>
<reference evidence="2 3" key="1">
    <citation type="submission" date="2009-05" db="EMBL/GenBank/DDBJ databases">
        <authorList>
            <person name="Setubal J.C."/>
            <person name="Boyle S."/>
            <person name="Crasta O.R."/>
            <person name="Gillespie J.J."/>
            <person name="Kenyon R.W."/>
            <person name="Lu J."/>
            <person name="Mane S."/>
            <person name="Nagrani S."/>
            <person name="Shallom J.M."/>
            <person name="Shallom S."/>
            <person name="Shukla M."/>
            <person name="Snyder E.E."/>
            <person name="Sobral B.W."/>
            <person name="Wattam A.R."/>
            <person name="Will R."/>
            <person name="Williams K."/>
            <person name="Yoo H."/>
            <person name="Munk C."/>
            <person name="Tapia R."/>
            <person name="Green L."/>
            <person name="Rogers Y."/>
            <person name="Detter J.C."/>
            <person name="Bruce D."/>
            <person name="Brettin T.S."/>
            <person name="Tsolis R."/>
        </authorList>
    </citation>
    <scope>NUCLEOTIDE SEQUENCE [LARGE SCALE GENOMIC DNA]</scope>
    <source>
        <strain evidence="2 3">LMG 3301</strain>
    </source>
</reference>
<proteinExistence type="predicted"/>
<accession>C4WQ20</accession>
<dbReference type="HOGENOM" id="CLU_2035631_0_0_5"/>
<name>C4WQ20_9HYPH</name>
<dbReference type="EMBL" id="ACQA01000002">
    <property type="protein sequence ID" value="EEQ94363.1"/>
    <property type="molecule type" value="Genomic_DNA"/>
</dbReference>
<protein>
    <submittedName>
        <fullName evidence="2">Uncharacterized protein</fullName>
    </submittedName>
</protein>
<dbReference type="Proteomes" id="UP000004386">
    <property type="component" value="Unassembled WGS sequence"/>
</dbReference>
<sequence length="121" mass="12934">MYASVHSYSSPPRERSRSLSLAPQTTSAPGNIAGTKAILVSSVSPTGVWQMMMATQVVSIEDDEAYSVQFFDDSGNTVSVYFQNPQCIQLSPADAVNEALARMLLMIEGASGQSAVERIEG</sequence>
<comment type="caution">
    <text evidence="2">The sequence shown here is derived from an EMBL/GenBank/DDBJ whole genome shotgun (WGS) entry which is preliminary data.</text>
</comment>
<dbReference type="AlphaFoldDB" id="C4WQ20"/>
<organism evidence="2 3">
    <name type="scientific">Brucella intermedia LMG 3301</name>
    <dbReference type="NCBI Taxonomy" id="641118"/>
    <lineage>
        <taxon>Bacteria</taxon>
        <taxon>Pseudomonadati</taxon>
        <taxon>Pseudomonadota</taxon>
        <taxon>Alphaproteobacteria</taxon>
        <taxon>Hyphomicrobiales</taxon>
        <taxon>Brucellaceae</taxon>
        <taxon>Brucella/Ochrobactrum group</taxon>
        <taxon>Brucella</taxon>
    </lineage>
</organism>